<protein>
    <submittedName>
        <fullName evidence="1">Uncharacterized protein</fullName>
    </submittedName>
</protein>
<evidence type="ECO:0000313" key="1">
    <source>
        <dbReference type="EMBL" id="RNA31769.1"/>
    </source>
</evidence>
<dbReference type="Proteomes" id="UP000276133">
    <property type="component" value="Unassembled WGS sequence"/>
</dbReference>
<dbReference type="AlphaFoldDB" id="A0A3M7S7V4"/>
<accession>A0A3M7S7V4</accession>
<sequence length="72" mass="8532">MFTIHLVHCDASEVISKKNKIQSGLGHWKIEKNKTMQCHNEQQVNRQGLEYISEIRDEFAEKVEFVHKIEFC</sequence>
<dbReference type="EMBL" id="REGN01001897">
    <property type="protein sequence ID" value="RNA31769.1"/>
    <property type="molecule type" value="Genomic_DNA"/>
</dbReference>
<organism evidence="1 2">
    <name type="scientific">Brachionus plicatilis</name>
    <name type="common">Marine rotifer</name>
    <name type="synonym">Brachionus muelleri</name>
    <dbReference type="NCBI Taxonomy" id="10195"/>
    <lineage>
        <taxon>Eukaryota</taxon>
        <taxon>Metazoa</taxon>
        <taxon>Spiralia</taxon>
        <taxon>Gnathifera</taxon>
        <taxon>Rotifera</taxon>
        <taxon>Eurotatoria</taxon>
        <taxon>Monogononta</taxon>
        <taxon>Pseudotrocha</taxon>
        <taxon>Ploima</taxon>
        <taxon>Brachionidae</taxon>
        <taxon>Brachionus</taxon>
    </lineage>
</organism>
<name>A0A3M7S7V4_BRAPC</name>
<proteinExistence type="predicted"/>
<reference evidence="1 2" key="1">
    <citation type="journal article" date="2018" name="Sci. Rep.">
        <title>Genomic signatures of local adaptation to the degree of environmental predictability in rotifers.</title>
        <authorList>
            <person name="Franch-Gras L."/>
            <person name="Hahn C."/>
            <person name="Garcia-Roger E.M."/>
            <person name="Carmona M.J."/>
            <person name="Serra M."/>
            <person name="Gomez A."/>
        </authorList>
    </citation>
    <scope>NUCLEOTIDE SEQUENCE [LARGE SCALE GENOMIC DNA]</scope>
    <source>
        <strain evidence="1">HYR1</strain>
    </source>
</reference>
<comment type="caution">
    <text evidence="1">The sequence shown here is derived from an EMBL/GenBank/DDBJ whole genome shotgun (WGS) entry which is preliminary data.</text>
</comment>
<evidence type="ECO:0000313" key="2">
    <source>
        <dbReference type="Proteomes" id="UP000276133"/>
    </source>
</evidence>
<gene>
    <name evidence="1" type="ORF">BpHYR1_003949</name>
</gene>
<keyword evidence="2" id="KW-1185">Reference proteome</keyword>